<evidence type="ECO:0000313" key="1">
    <source>
        <dbReference type="EMBL" id="KAJ3492181.1"/>
    </source>
</evidence>
<dbReference type="Proteomes" id="UP001148737">
    <property type="component" value="Unassembled WGS sequence"/>
</dbReference>
<accession>A0ACC1QTR3</accession>
<reference evidence="1" key="1">
    <citation type="submission" date="2022-07" db="EMBL/GenBank/DDBJ databases">
        <title>Genome Sequence of Lecanicillium saksenae.</title>
        <authorList>
            <person name="Buettner E."/>
        </authorList>
    </citation>
    <scope>NUCLEOTIDE SEQUENCE</scope>
    <source>
        <strain evidence="1">VT-O1</strain>
    </source>
</reference>
<evidence type="ECO:0000313" key="2">
    <source>
        <dbReference type="Proteomes" id="UP001148737"/>
    </source>
</evidence>
<gene>
    <name evidence="1" type="ORF">NLG97_g5456</name>
</gene>
<protein>
    <submittedName>
        <fullName evidence="1">Uncharacterized protein</fullName>
    </submittedName>
</protein>
<name>A0ACC1QTR3_9HYPO</name>
<organism evidence="1 2">
    <name type="scientific">Lecanicillium saksenae</name>
    <dbReference type="NCBI Taxonomy" id="468837"/>
    <lineage>
        <taxon>Eukaryota</taxon>
        <taxon>Fungi</taxon>
        <taxon>Dikarya</taxon>
        <taxon>Ascomycota</taxon>
        <taxon>Pezizomycotina</taxon>
        <taxon>Sordariomycetes</taxon>
        <taxon>Hypocreomycetidae</taxon>
        <taxon>Hypocreales</taxon>
        <taxon>Cordycipitaceae</taxon>
        <taxon>Lecanicillium</taxon>
    </lineage>
</organism>
<sequence>MGLKSYAVWLLLSAAAAALDCKQSYPGPENANFETGNLQGWTVLSGEAFGDASVSSSDKYFDGPFHQQGKYFLWGYQKAGDGPVGRLRSSTFRASSVMSFLVGGGYNPDKLYVGLVRESDGELLLRQTGMDDESLIRILWDTSAWVGENVYLIAVDEVDGASWGHINLDDVRVGCDALGDGGLTFNVMGQANQPSSVVTSQNACQLYDADPLRPHYHYTPYQGWINDPCGLIVYKHQHHRFAQYNPHAAVWGPMHWSHTISNDGVRLQPLDVALYPPYPDDRSDTSGRFTGSAVQDPATGDLRLLFTESTDTGRHPGAVPETQWTATKPRRRLVVQLRRRQPHHRAGAAGLGQRLPRPQGVLQRGQERMADGKLVCTGNSGQRRRNKMATIP</sequence>
<dbReference type="EMBL" id="JANAKD010000614">
    <property type="protein sequence ID" value="KAJ3492181.1"/>
    <property type="molecule type" value="Genomic_DNA"/>
</dbReference>
<keyword evidence="2" id="KW-1185">Reference proteome</keyword>
<proteinExistence type="predicted"/>
<comment type="caution">
    <text evidence="1">The sequence shown here is derived from an EMBL/GenBank/DDBJ whole genome shotgun (WGS) entry which is preliminary data.</text>
</comment>